<dbReference type="EMBL" id="KQ460545">
    <property type="protein sequence ID" value="KPJ14080.1"/>
    <property type="molecule type" value="Genomic_DNA"/>
</dbReference>
<evidence type="ECO:0000313" key="1">
    <source>
        <dbReference type="EMBL" id="KPJ14080.1"/>
    </source>
</evidence>
<dbReference type="OrthoDB" id="8193799at2759"/>
<name>A0A0N1IP78_PAPMA</name>
<sequence>MSHTICHVTVAVTRACLKIPYTNNLCKTLARTFADIAKKDSPSNVAVRNTKSDICLRVRRARPADVPRVLAFIRAHTRNAWPTLGAPSNASQIVLSDYVSRSLAQGHSMIAEQQDTSNKSCRIRALALGTTMCKWDASVLEKWARCVQCPRSRQLLMFSAHCLRAPALHDKYHVHNILQVILIVPEDVSTRREVIKTLARSAMQRGRDIGFSLVRFDAGNDAVIEVLEEMKLHKEWRIVYDVFGDAIKARHDCDFSSPSDPNHPSKLQIDYPQVGHGHALTVYSAFTDTPK</sequence>
<accession>A0A0N1IP78</accession>
<gene>
    <name evidence="1" type="ORF">RR48_02681</name>
</gene>
<evidence type="ECO:0000313" key="2">
    <source>
        <dbReference type="Proteomes" id="UP000053240"/>
    </source>
</evidence>
<reference evidence="1 2" key="1">
    <citation type="journal article" date="2015" name="Nat. Commun.">
        <title>Outbred genome sequencing and CRISPR/Cas9 gene editing in butterflies.</title>
        <authorList>
            <person name="Li X."/>
            <person name="Fan D."/>
            <person name="Zhang W."/>
            <person name="Liu G."/>
            <person name="Zhang L."/>
            <person name="Zhao L."/>
            <person name="Fang X."/>
            <person name="Chen L."/>
            <person name="Dong Y."/>
            <person name="Chen Y."/>
            <person name="Ding Y."/>
            <person name="Zhao R."/>
            <person name="Feng M."/>
            <person name="Zhu Y."/>
            <person name="Feng Y."/>
            <person name="Jiang X."/>
            <person name="Zhu D."/>
            <person name="Xiang H."/>
            <person name="Feng X."/>
            <person name="Li S."/>
            <person name="Wang J."/>
            <person name="Zhang G."/>
            <person name="Kronforst M.R."/>
            <person name="Wang W."/>
        </authorList>
    </citation>
    <scope>NUCLEOTIDE SEQUENCE [LARGE SCALE GENOMIC DNA]</scope>
    <source>
        <strain evidence="1">Ya'a_city_454_Pm</strain>
        <tissue evidence="1">Whole body</tissue>
    </source>
</reference>
<organism evidence="1 2">
    <name type="scientific">Papilio machaon</name>
    <name type="common">Old World swallowtail butterfly</name>
    <dbReference type="NCBI Taxonomy" id="76193"/>
    <lineage>
        <taxon>Eukaryota</taxon>
        <taxon>Metazoa</taxon>
        <taxon>Ecdysozoa</taxon>
        <taxon>Arthropoda</taxon>
        <taxon>Hexapoda</taxon>
        <taxon>Insecta</taxon>
        <taxon>Pterygota</taxon>
        <taxon>Neoptera</taxon>
        <taxon>Endopterygota</taxon>
        <taxon>Lepidoptera</taxon>
        <taxon>Glossata</taxon>
        <taxon>Ditrysia</taxon>
        <taxon>Papilionoidea</taxon>
        <taxon>Papilionidae</taxon>
        <taxon>Papilioninae</taxon>
        <taxon>Papilio</taxon>
    </lineage>
</organism>
<evidence type="ECO:0008006" key="3">
    <source>
        <dbReference type="Google" id="ProtNLM"/>
    </source>
</evidence>
<dbReference type="AlphaFoldDB" id="A0A0N1IP78"/>
<dbReference type="Gene3D" id="3.40.630.30">
    <property type="match status" value="1"/>
</dbReference>
<proteinExistence type="predicted"/>
<dbReference type="InParanoid" id="A0A0N1IP78"/>
<keyword evidence="2" id="KW-1185">Reference proteome</keyword>
<protein>
    <recommendedName>
        <fullName evidence="3">N-acetyltransferase domain-containing protein</fullName>
    </recommendedName>
</protein>
<dbReference type="Proteomes" id="UP000053240">
    <property type="component" value="Unassembled WGS sequence"/>
</dbReference>
<dbReference type="KEGG" id="pmac:106711883"/>